<keyword evidence="4" id="KW-1185">Reference proteome</keyword>
<dbReference type="GO" id="GO:0005829">
    <property type="term" value="C:cytosol"/>
    <property type="evidence" value="ECO:0007669"/>
    <property type="project" value="TreeGrafter"/>
</dbReference>
<dbReference type="InterPro" id="IPR036497">
    <property type="entry name" value="GLTP_sf"/>
</dbReference>
<sequence length="203" mass="22572">MAPFLRTVKSFADVPITDQGIDTLAFLEASEGVVRLFKLLENPAFAPVVKDLNGNITKVRTRYLSNPAQSSTLELLTLNEQSEKKNTATEGMMWLFRGLSFTHQALHTAQSDPKIELSKAFEKGYSDSLGKHHNFIVRGVFSLAMTACPKRNDFYTKLAADPDGGPSVASADVNEELDKWLQGLDKIVAQMRKVYKERGYGEI</sequence>
<evidence type="ECO:0000313" key="4">
    <source>
        <dbReference type="Proteomes" id="UP001194468"/>
    </source>
</evidence>
<dbReference type="Gene3D" id="1.10.3520.10">
    <property type="entry name" value="Glycolipid transfer protein"/>
    <property type="match status" value="1"/>
</dbReference>
<proteinExistence type="predicted"/>
<dbReference type="SUPFAM" id="SSF110004">
    <property type="entry name" value="Glycolipid transfer protein, GLTP"/>
    <property type="match status" value="1"/>
</dbReference>
<evidence type="ECO:0000256" key="1">
    <source>
        <dbReference type="ARBA" id="ARBA00022448"/>
    </source>
</evidence>
<feature type="domain" description="Glycolipid transfer protein" evidence="2">
    <location>
        <begin position="21"/>
        <end position="159"/>
    </location>
</feature>
<organism evidence="3 4">
    <name type="scientific">Boletus edulis BED1</name>
    <dbReference type="NCBI Taxonomy" id="1328754"/>
    <lineage>
        <taxon>Eukaryota</taxon>
        <taxon>Fungi</taxon>
        <taxon>Dikarya</taxon>
        <taxon>Basidiomycota</taxon>
        <taxon>Agaricomycotina</taxon>
        <taxon>Agaricomycetes</taxon>
        <taxon>Agaricomycetidae</taxon>
        <taxon>Boletales</taxon>
        <taxon>Boletineae</taxon>
        <taxon>Boletaceae</taxon>
        <taxon>Boletoideae</taxon>
        <taxon>Boletus</taxon>
    </lineage>
</organism>
<evidence type="ECO:0000313" key="3">
    <source>
        <dbReference type="EMBL" id="KAF8437644.1"/>
    </source>
</evidence>
<reference evidence="3" key="1">
    <citation type="submission" date="2019-10" db="EMBL/GenBank/DDBJ databases">
        <authorList>
            <consortium name="DOE Joint Genome Institute"/>
            <person name="Kuo A."/>
            <person name="Miyauchi S."/>
            <person name="Kiss E."/>
            <person name="Drula E."/>
            <person name="Kohler A."/>
            <person name="Sanchez-Garcia M."/>
            <person name="Andreopoulos B."/>
            <person name="Barry K.W."/>
            <person name="Bonito G."/>
            <person name="Buee M."/>
            <person name="Carver A."/>
            <person name="Chen C."/>
            <person name="Cichocki N."/>
            <person name="Clum A."/>
            <person name="Culley D."/>
            <person name="Crous P.W."/>
            <person name="Fauchery L."/>
            <person name="Girlanda M."/>
            <person name="Hayes R."/>
            <person name="Keri Z."/>
            <person name="LaButti K."/>
            <person name="Lipzen A."/>
            <person name="Lombard V."/>
            <person name="Magnuson J."/>
            <person name="Maillard F."/>
            <person name="Morin E."/>
            <person name="Murat C."/>
            <person name="Nolan M."/>
            <person name="Ohm R."/>
            <person name="Pangilinan J."/>
            <person name="Pereira M."/>
            <person name="Perotto S."/>
            <person name="Peter M."/>
            <person name="Riley R."/>
            <person name="Sitrit Y."/>
            <person name="Stielow B."/>
            <person name="Szollosi G."/>
            <person name="Zifcakova L."/>
            <person name="Stursova M."/>
            <person name="Spatafora J.W."/>
            <person name="Tedersoo L."/>
            <person name="Vaario L.-M."/>
            <person name="Yamada A."/>
            <person name="Yan M."/>
            <person name="Wang P."/>
            <person name="Xu J."/>
            <person name="Bruns T."/>
            <person name="Baldrian P."/>
            <person name="Vilgalys R."/>
            <person name="Henrissat B."/>
            <person name="Grigoriev I.V."/>
            <person name="Hibbett D."/>
            <person name="Nagy L.G."/>
            <person name="Martin F.M."/>
        </authorList>
    </citation>
    <scope>NUCLEOTIDE SEQUENCE</scope>
    <source>
        <strain evidence="3">BED1</strain>
    </source>
</reference>
<dbReference type="Pfam" id="PF08718">
    <property type="entry name" value="GLTP"/>
    <property type="match status" value="1"/>
</dbReference>
<gene>
    <name evidence="3" type="ORF">L210DRAFT_463408</name>
</gene>
<dbReference type="EMBL" id="WHUW01000018">
    <property type="protein sequence ID" value="KAF8437644.1"/>
    <property type="molecule type" value="Genomic_DNA"/>
</dbReference>
<dbReference type="GO" id="GO:1902388">
    <property type="term" value="F:ceramide 1-phosphate transfer activity"/>
    <property type="evidence" value="ECO:0007669"/>
    <property type="project" value="TreeGrafter"/>
</dbReference>
<reference evidence="3" key="2">
    <citation type="journal article" date="2020" name="Nat. Commun.">
        <title>Large-scale genome sequencing of mycorrhizal fungi provides insights into the early evolution of symbiotic traits.</title>
        <authorList>
            <person name="Miyauchi S."/>
            <person name="Kiss E."/>
            <person name="Kuo A."/>
            <person name="Drula E."/>
            <person name="Kohler A."/>
            <person name="Sanchez-Garcia M."/>
            <person name="Morin E."/>
            <person name="Andreopoulos B."/>
            <person name="Barry K.W."/>
            <person name="Bonito G."/>
            <person name="Buee M."/>
            <person name="Carver A."/>
            <person name="Chen C."/>
            <person name="Cichocki N."/>
            <person name="Clum A."/>
            <person name="Culley D."/>
            <person name="Crous P.W."/>
            <person name="Fauchery L."/>
            <person name="Girlanda M."/>
            <person name="Hayes R.D."/>
            <person name="Keri Z."/>
            <person name="LaButti K."/>
            <person name="Lipzen A."/>
            <person name="Lombard V."/>
            <person name="Magnuson J."/>
            <person name="Maillard F."/>
            <person name="Murat C."/>
            <person name="Nolan M."/>
            <person name="Ohm R.A."/>
            <person name="Pangilinan J."/>
            <person name="Pereira M.F."/>
            <person name="Perotto S."/>
            <person name="Peter M."/>
            <person name="Pfister S."/>
            <person name="Riley R."/>
            <person name="Sitrit Y."/>
            <person name="Stielow J.B."/>
            <person name="Szollosi G."/>
            <person name="Zifcakova L."/>
            <person name="Stursova M."/>
            <person name="Spatafora J.W."/>
            <person name="Tedersoo L."/>
            <person name="Vaario L.M."/>
            <person name="Yamada A."/>
            <person name="Yan M."/>
            <person name="Wang P."/>
            <person name="Xu J."/>
            <person name="Bruns T."/>
            <person name="Baldrian P."/>
            <person name="Vilgalys R."/>
            <person name="Dunand C."/>
            <person name="Henrissat B."/>
            <person name="Grigoriev I.V."/>
            <person name="Hibbett D."/>
            <person name="Nagy L.G."/>
            <person name="Martin F.M."/>
        </authorList>
    </citation>
    <scope>NUCLEOTIDE SEQUENCE</scope>
    <source>
        <strain evidence="3">BED1</strain>
    </source>
</reference>
<keyword evidence="1" id="KW-0813">Transport</keyword>
<name>A0AAD4BRR6_BOLED</name>
<dbReference type="GO" id="GO:1902387">
    <property type="term" value="F:ceramide 1-phosphate binding"/>
    <property type="evidence" value="ECO:0007669"/>
    <property type="project" value="TreeGrafter"/>
</dbReference>
<dbReference type="AlphaFoldDB" id="A0AAD4BRR6"/>
<comment type="caution">
    <text evidence="3">The sequence shown here is derived from an EMBL/GenBank/DDBJ whole genome shotgun (WGS) entry which is preliminary data.</text>
</comment>
<dbReference type="PANTHER" id="PTHR10219">
    <property type="entry name" value="GLYCOLIPID TRANSFER PROTEIN-RELATED"/>
    <property type="match status" value="1"/>
</dbReference>
<dbReference type="InterPro" id="IPR014830">
    <property type="entry name" value="Glycolipid_transfer_prot_dom"/>
</dbReference>
<protein>
    <submittedName>
        <fullName evidence="3">Het-c2 protein</fullName>
    </submittedName>
</protein>
<dbReference type="Proteomes" id="UP001194468">
    <property type="component" value="Unassembled WGS sequence"/>
</dbReference>
<accession>A0AAD4BRR6</accession>
<dbReference type="PANTHER" id="PTHR10219:SF25">
    <property type="entry name" value="PLECKSTRIN HOMOLOGY DOMAIN-CONTAINING FAMILY A MEMBER 8"/>
    <property type="match status" value="1"/>
</dbReference>
<dbReference type="GO" id="GO:0016020">
    <property type="term" value="C:membrane"/>
    <property type="evidence" value="ECO:0007669"/>
    <property type="project" value="TreeGrafter"/>
</dbReference>
<dbReference type="FunFam" id="1.10.3520.10:FF:000001">
    <property type="entry name" value="Pleckstrin domain-containing family A member 8"/>
    <property type="match status" value="1"/>
</dbReference>
<evidence type="ECO:0000259" key="2">
    <source>
        <dbReference type="Pfam" id="PF08718"/>
    </source>
</evidence>